<proteinExistence type="predicted"/>
<comment type="caution">
    <text evidence="3">The sequence shown here is derived from an EMBL/GenBank/DDBJ whole genome shotgun (WGS) entry which is preliminary data.</text>
</comment>
<gene>
    <name evidence="3" type="ORF">M9Y10_024361</name>
</gene>
<evidence type="ECO:0000313" key="3">
    <source>
        <dbReference type="EMBL" id="KAK8844499.1"/>
    </source>
</evidence>
<feature type="region of interest" description="Disordered" evidence="2">
    <location>
        <begin position="501"/>
        <end position="562"/>
    </location>
</feature>
<dbReference type="EMBL" id="JAPFFF010000032">
    <property type="protein sequence ID" value="KAK8844499.1"/>
    <property type="molecule type" value="Genomic_DNA"/>
</dbReference>
<evidence type="ECO:0000313" key="4">
    <source>
        <dbReference type="Proteomes" id="UP001470230"/>
    </source>
</evidence>
<feature type="compositionally biased region" description="Polar residues" evidence="2">
    <location>
        <begin position="106"/>
        <end position="123"/>
    </location>
</feature>
<feature type="compositionally biased region" description="Basic and acidic residues" evidence="2">
    <location>
        <begin position="139"/>
        <end position="160"/>
    </location>
</feature>
<sequence>MQTSNDENTEQDSLNDKKPSLENISSNTNICDTLFGNSTSQTKNDGNIEVEENKDEKEKSQKNDEAKEPDHIEDSSKSPIVQNIIPAENNAEIDKKEVESIESKNENVTNNSESGKIGNSNELIQKPLNKFIDSLESSTKNEMDNNTQTDRDTKIDDKNANSDIGKNSYKSNYSTSYSQSSSASMTPRSTQSKKKTNPNSTKSINNNQPPKLPGKLPQIVFHSPDSLTYKALSLQSLPPMNRETRSSVVVDLSSYIDQCTQEGMIAEANFIQEVSESVKKIPTPRKFEIQQLKLKDDLDNCEHEIEAQTSYWEEQEKEIKNDYQALIEELDDRLNNDLENLDREWQDPKKTLSYSKPSPTLLNYRYIANKLVVAKNFTTVPQLSKIISRRHNEEVQEATLRMKSDYKLAEANLITKYQKERETIDKMYQSKLDNLARMKERSLVPMQSRKKLMETKSAKLKTLQSKNPQSSTLPTTPFIANFDNTALNDLIAQPKLKLPPMKTAKRSVTSLSTTKKANTLGNKRKSDGKTLNKTSKSLNSRYLSPMGSTHGVLKSKSRQDMR</sequence>
<feature type="coiled-coil region" evidence="1">
    <location>
        <begin position="313"/>
        <end position="340"/>
    </location>
</feature>
<protein>
    <submittedName>
        <fullName evidence="3">Uncharacterized protein</fullName>
    </submittedName>
</protein>
<evidence type="ECO:0000256" key="1">
    <source>
        <dbReference type="SAM" id="Coils"/>
    </source>
</evidence>
<feature type="region of interest" description="Disordered" evidence="2">
    <location>
        <begin position="1"/>
        <end position="216"/>
    </location>
</feature>
<dbReference type="PANTHER" id="PTHR47026">
    <property type="entry name" value="PIGMENTOSA GTPASE REGULATOR-LIKE PROTEIN, PUTATIVE-RELATED"/>
    <property type="match status" value="1"/>
</dbReference>
<feature type="compositionally biased region" description="Low complexity" evidence="2">
    <location>
        <begin position="168"/>
        <end position="184"/>
    </location>
</feature>
<dbReference type="Proteomes" id="UP001470230">
    <property type="component" value="Unassembled WGS sequence"/>
</dbReference>
<reference evidence="3 4" key="1">
    <citation type="submission" date="2024-04" db="EMBL/GenBank/DDBJ databases">
        <title>Tritrichomonas musculus Genome.</title>
        <authorList>
            <person name="Alves-Ferreira E."/>
            <person name="Grigg M."/>
            <person name="Lorenzi H."/>
            <person name="Galac M."/>
        </authorList>
    </citation>
    <scope>NUCLEOTIDE SEQUENCE [LARGE SCALE GENOMIC DNA]</scope>
    <source>
        <strain evidence="3 4">EAF2021</strain>
    </source>
</reference>
<dbReference type="PANTHER" id="PTHR47026:SF2">
    <property type="entry name" value="FLAGELLAR ASSOCIATED PROTEIN"/>
    <property type="match status" value="1"/>
</dbReference>
<accession>A0ABR2HCU0</accession>
<feature type="compositionally biased region" description="Polar residues" evidence="2">
    <location>
        <begin position="22"/>
        <end position="45"/>
    </location>
</feature>
<name>A0ABR2HCU0_9EUKA</name>
<feature type="compositionally biased region" description="Polar residues" evidence="2">
    <location>
        <begin position="506"/>
        <end position="521"/>
    </location>
</feature>
<keyword evidence="1" id="KW-0175">Coiled coil</keyword>
<keyword evidence="4" id="KW-1185">Reference proteome</keyword>
<feature type="compositionally biased region" description="Basic and acidic residues" evidence="2">
    <location>
        <begin position="54"/>
        <end position="76"/>
    </location>
</feature>
<organism evidence="3 4">
    <name type="scientific">Tritrichomonas musculus</name>
    <dbReference type="NCBI Taxonomy" id="1915356"/>
    <lineage>
        <taxon>Eukaryota</taxon>
        <taxon>Metamonada</taxon>
        <taxon>Parabasalia</taxon>
        <taxon>Tritrichomonadida</taxon>
        <taxon>Tritrichomonadidae</taxon>
        <taxon>Tritrichomonas</taxon>
    </lineage>
</organism>
<evidence type="ECO:0000256" key="2">
    <source>
        <dbReference type="SAM" id="MobiDB-lite"/>
    </source>
</evidence>
<feature type="compositionally biased region" description="Polar residues" evidence="2">
    <location>
        <begin position="531"/>
        <end position="542"/>
    </location>
</feature>
<feature type="compositionally biased region" description="Low complexity" evidence="2">
    <location>
        <begin position="197"/>
        <end position="207"/>
    </location>
</feature>
<feature type="compositionally biased region" description="Basic and acidic residues" evidence="2">
    <location>
        <begin position="92"/>
        <end position="105"/>
    </location>
</feature>